<feature type="domain" description="Bacteriophage Mu Gp45 N-terminal" evidence="2">
    <location>
        <begin position="10"/>
        <end position="76"/>
    </location>
</feature>
<dbReference type="NCBIfam" id="TIGR01644">
    <property type="entry name" value="phage_P2_V"/>
    <property type="match status" value="1"/>
</dbReference>
<reference evidence="3 4" key="1">
    <citation type="submission" date="2018-12" db="EMBL/GenBank/DDBJ databases">
        <authorList>
            <person name="Li S."/>
            <person name="Yang R."/>
            <person name="Chen G."/>
            <person name="Zou L."/>
            <person name="Zhang C."/>
            <person name="Chen Y."/>
            <person name="Liu Z."/>
            <person name="Li Y."/>
            <person name="Yan Y."/>
            <person name="Huang M."/>
            <person name="Chen T."/>
        </authorList>
    </citation>
    <scope>NUCLEOTIDE SEQUENCE [LARGE SCALE GENOMIC DNA]</scope>
    <source>
        <strain evidence="3 4">1257</strain>
    </source>
</reference>
<evidence type="ECO:0000313" key="3">
    <source>
        <dbReference type="EMBL" id="AZL71457.1"/>
    </source>
</evidence>
<dbReference type="Pfam" id="PF06890">
    <property type="entry name" value="Phage_Mu_Gp45"/>
    <property type="match status" value="1"/>
</dbReference>
<dbReference type="KEGG" id="pory:EJA05_14020"/>
<dbReference type="AlphaFoldDB" id="A0A3S8UT15"/>
<dbReference type="EMBL" id="CP034338">
    <property type="protein sequence ID" value="AZL71457.1"/>
    <property type="molecule type" value="Genomic_DNA"/>
</dbReference>
<evidence type="ECO:0000313" key="4">
    <source>
        <dbReference type="Proteomes" id="UP000268230"/>
    </source>
</evidence>
<protein>
    <submittedName>
        <fullName evidence="3">Phage baseplate assembly protein V</fullName>
    </submittedName>
</protein>
<name>A0A3S8UT15_9PSED</name>
<organism evidence="3 4">
    <name type="scientific">Pseudomonas entomophila</name>
    <dbReference type="NCBI Taxonomy" id="312306"/>
    <lineage>
        <taxon>Bacteria</taxon>
        <taxon>Pseudomonadati</taxon>
        <taxon>Pseudomonadota</taxon>
        <taxon>Gammaproteobacteria</taxon>
        <taxon>Pseudomonadales</taxon>
        <taxon>Pseudomonadaceae</taxon>
        <taxon>Pseudomonas</taxon>
    </lineage>
</organism>
<evidence type="ECO:0000256" key="1">
    <source>
        <dbReference type="SAM" id="MobiDB-lite"/>
    </source>
</evidence>
<evidence type="ECO:0000259" key="2">
    <source>
        <dbReference type="Pfam" id="PF06890"/>
    </source>
</evidence>
<accession>A0A3S8UT15</accession>
<feature type="region of interest" description="Disordered" evidence="1">
    <location>
        <begin position="172"/>
        <end position="201"/>
    </location>
</feature>
<dbReference type="Proteomes" id="UP000268230">
    <property type="component" value="Chromosome"/>
</dbReference>
<sequence>MRRLNNMIARCVVSLVNPGALMQAVQVRLTADEVKSNMEHFEPYGFTANPHPGAEGLALFFGGDRSHGVVINIADRQYRLTVLKSGEVAMYTDEGDYIHFKRGRVIEVKTLTLKVDAADAVEFATKAFSVSASERFSIETKAFSAVASEAASFDTPTIQATGEIVSDGDQIAGGVSQINHPHDGVAKGLEQSGKPVPQGAE</sequence>
<gene>
    <name evidence="3" type="ORF">EJA05_14020</name>
</gene>
<dbReference type="InterPro" id="IPR013046">
    <property type="entry name" value="GpV/Gp45"/>
</dbReference>
<dbReference type="PIRSF" id="PIRSF012337">
    <property type="entry name" value="gp45"/>
    <property type="match status" value="1"/>
</dbReference>
<dbReference type="InterPro" id="IPR014462">
    <property type="entry name" value="Phage_Mu_Gp45"/>
</dbReference>
<dbReference type="OrthoDB" id="9802994at2"/>
<proteinExistence type="predicted"/>
<dbReference type="InterPro" id="IPR053861">
    <property type="entry name" value="Phage_Mu_Gp45_N"/>
</dbReference>